<name>A0ACB9DIH7_ARCLA</name>
<keyword evidence="2" id="KW-1185">Reference proteome</keyword>
<organism evidence="1 2">
    <name type="scientific">Arctium lappa</name>
    <name type="common">Greater burdock</name>
    <name type="synonym">Lappa major</name>
    <dbReference type="NCBI Taxonomy" id="4217"/>
    <lineage>
        <taxon>Eukaryota</taxon>
        <taxon>Viridiplantae</taxon>
        <taxon>Streptophyta</taxon>
        <taxon>Embryophyta</taxon>
        <taxon>Tracheophyta</taxon>
        <taxon>Spermatophyta</taxon>
        <taxon>Magnoliopsida</taxon>
        <taxon>eudicotyledons</taxon>
        <taxon>Gunneridae</taxon>
        <taxon>Pentapetalae</taxon>
        <taxon>asterids</taxon>
        <taxon>campanulids</taxon>
        <taxon>Asterales</taxon>
        <taxon>Asteraceae</taxon>
        <taxon>Carduoideae</taxon>
        <taxon>Cardueae</taxon>
        <taxon>Arctiinae</taxon>
        <taxon>Arctium</taxon>
    </lineage>
</organism>
<evidence type="ECO:0000313" key="2">
    <source>
        <dbReference type="Proteomes" id="UP001055879"/>
    </source>
</evidence>
<proteinExistence type="predicted"/>
<dbReference type="EMBL" id="CM042049">
    <property type="protein sequence ID" value="KAI3746230.1"/>
    <property type="molecule type" value="Genomic_DNA"/>
</dbReference>
<evidence type="ECO:0000313" key="1">
    <source>
        <dbReference type="EMBL" id="KAI3746230.1"/>
    </source>
</evidence>
<sequence>MRLSNIIPLFFIFATLGLYTISQITNLSTHDLLISLQIRRGLRTLQDSNHDITQVDGNARRSTMQSNLMEKAYDANSKEASEIVYNIDYRGVTTHPIPTPKHP</sequence>
<gene>
    <name evidence="1" type="ORF">L6452_08654</name>
</gene>
<protein>
    <submittedName>
        <fullName evidence="1">Uncharacterized protein</fullName>
    </submittedName>
</protein>
<accession>A0ACB9DIH7</accession>
<reference evidence="1 2" key="2">
    <citation type="journal article" date="2022" name="Mol. Ecol. Resour.">
        <title>The genomes of chicory, endive, great burdock and yacon provide insights into Asteraceae paleo-polyploidization history and plant inulin production.</title>
        <authorList>
            <person name="Fan W."/>
            <person name="Wang S."/>
            <person name="Wang H."/>
            <person name="Wang A."/>
            <person name="Jiang F."/>
            <person name="Liu H."/>
            <person name="Zhao H."/>
            <person name="Xu D."/>
            <person name="Zhang Y."/>
        </authorList>
    </citation>
    <scope>NUCLEOTIDE SEQUENCE [LARGE SCALE GENOMIC DNA]</scope>
    <source>
        <strain evidence="2">cv. Niubang</strain>
    </source>
</reference>
<dbReference type="Proteomes" id="UP001055879">
    <property type="component" value="Linkage Group LG03"/>
</dbReference>
<reference evidence="2" key="1">
    <citation type="journal article" date="2022" name="Mol. Ecol. Resour.">
        <title>The genomes of chicory, endive, great burdock and yacon provide insights into Asteraceae palaeo-polyploidization history and plant inulin production.</title>
        <authorList>
            <person name="Fan W."/>
            <person name="Wang S."/>
            <person name="Wang H."/>
            <person name="Wang A."/>
            <person name="Jiang F."/>
            <person name="Liu H."/>
            <person name="Zhao H."/>
            <person name="Xu D."/>
            <person name="Zhang Y."/>
        </authorList>
    </citation>
    <scope>NUCLEOTIDE SEQUENCE [LARGE SCALE GENOMIC DNA]</scope>
    <source>
        <strain evidence="2">cv. Niubang</strain>
    </source>
</reference>
<comment type="caution">
    <text evidence="1">The sequence shown here is derived from an EMBL/GenBank/DDBJ whole genome shotgun (WGS) entry which is preliminary data.</text>
</comment>